<proteinExistence type="predicted"/>
<dbReference type="SUPFAM" id="SSF82185">
    <property type="entry name" value="Histone H3 K4-specific methyltransferase SET7/9 N-terminal domain"/>
    <property type="match status" value="1"/>
</dbReference>
<dbReference type="Proteomes" id="UP000002975">
    <property type="component" value="Unassembled WGS sequence"/>
</dbReference>
<organism evidence="1 2">
    <name type="scientific">Fusobacterium gonidiaformans 3-1-5R</name>
    <dbReference type="NCBI Taxonomy" id="469605"/>
    <lineage>
        <taxon>Bacteria</taxon>
        <taxon>Fusobacteriati</taxon>
        <taxon>Fusobacteriota</taxon>
        <taxon>Fusobacteriia</taxon>
        <taxon>Fusobacteriales</taxon>
        <taxon>Fusobacteriaceae</taxon>
        <taxon>Fusobacterium</taxon>
    </lineage>
</organism>
<name>E5BI37_9FUSO</name>
<evidence type="ECO:0000313" key="1">
    <source>
        <dbReference type="EMBL" id="EFS22160.1"/>
    </source>
</evidence>
<dbReference type="BioCyc" id="FSP469605-HMP:GTSP-1700-MONOMER"/>
<dbReference type="EMBL" id="GG657974">
    <property type="protein sequence ID" value="EFS22160.1"/>
    <property type="molecule type" value="Genomic_DNA"/>
</dbReference>
<evidence type="ECO:0008006" key="3">
    <source>
        <dbReference type="Google" id="ProtNLM"/>
    </source>
</evidence>
<gene>
    <name evidence="1" type="ORF">FSBG_01657</name>
</gene>
<accession>E5BI37</accession>
<dbReference type="InterPro" id="IPR011652">
    <property type="entry name" value="MORN_2"/>
</dbReference>
<evidence type="ECO:0000313" key="2">
    <source>
        <dbReference type="Proteomes" id="UP000002975"/>
    </source>
</evidence>
<keyword evidence="2" id="KW-1185">Reference proteome</keyword>
<protein>
    <recommendedName>
        <fullName evidence="3">MORN repeat protein</fullName>
    </recommendedName>
</protein>
<sequence length="114" mass="13500">MLKEEKMEKEIYQTYYENGKLKEECPIRRGKLHGVSTVYREDGEILEKRIYQNDMCMGNPFTGMNIFELEDVLGLTDSTKEEWQETLEEEGECYEITPEFASIILLDNKEEEEN</sequence>
<reference evidence="1 2" key="1">
    <citation type="submission" date="2009-02" db="EMBL/GenBank/DDBJ databases">
        <title>The Genome Sequence of Fusobacterium sp. 3_1_5R.</title>
        <authorList>
            <consortium name="The Broad Institute Genome Sequencing Platform"/>
            <person name="Ward D."/>
            <person name="Young S.K."/>
            <person name="Kodira C.D."/>
            <person name="Zeng Q."/>
            <person name="Koehrsen M."/>
            <person name="Alvarado L."/>
            <person name="Berlin A."/>
            <person name="Borenstein D."/>
            <person name="Chen Z."/>
            <person name="Engels R."/>
            <person name="Freedman E."/>
            <person name="Gellesch M."/>
            <person name="Goldberg J."/>
            <person name="Griggs A."/>
            <person name="Gujja S."/>
            <person name="Heiman D."/>
            <person name="Hepburn T."/>
            <person name="Howarth C."/>
            <person name="Jen D."/>
            <person name="Larson L."/>
            <person name="Lewis B."/>
            <person name="Mehta T."/>
            <person name="Park D."/>
            <person name="Pearson M."/>
            <person name="Roberts A."/>
            <person name="Saif S."/>
            <person name="Shea T."/>
            <person name="Shenoy N."/>
            <person name="Sisk P."/>
            <person name="Stolte C."/>
            <person name="Sykes S."/>
            <person name="Walk T."/>
            <person name="White J."/>
            <person name="Yandava C."/>
            <person name="Allen-Vercoe E."/>
            <person name="Strauss J."/>
            <person name="Ambrose C."/>
            <person name="Lander E."/>
            <person name="Nusbaum C."/>
            <person name="Galagan J."/>
            <person name="Birren B."/>
        </authorList>
    </citation>
    <scope>NUCLEOTIDE SEQUENCE [LARGE SCALE GENOMIC DNA]</scope>
    <source>
        <strain evidence="1 2">3_1_5R</strain>
    </source>
</reference>
<dbReference type="HOGENOM" id="CLU_181425_0_0_0"/>
<dbReference type="Pfam" id="PF07661">
    <property type="entry name" value="MORN_2"/>
    <property type="match status" value="2"/>
</dbReference>
<dbReference type="AlphaFoldDB" id="E5BI37"/>
<dbReference type="Gene3D" id="2.20.110.10">
    <property type="entry name" value="Histone H3 K4-specific methyltransferase SET7/9 N-terminal domain"/>
    <property type="match status" value="1"/>
</dbReference>